<feature type="signal peptide" evidence="3">
    <location>
        <begin position="1"/>
        <end position="29"/>
    </location>
</feature>
<feature type="domain" description="Glutaredoxin" evidence="4">
    <location>
        <begin position="218"/>
        <end position="281"/>
    </location>
</feature>
<dbReference type="InterPro" id="IPR014025">
    <property type="entry name" value="Glutaredoxin_subgr"/>
</dbReference>
<sequence length="342" mass="38446">MMPSNRRLKGFFLLAVLLILLTLYITASGRQTRSSEFYTSTQDALSAAKAAKQAKLADMEHALGEDSMVSHRLKAAEEAAKRKADEKAEMFHGEETKQKALKVKERLEQDEDVETASSKSSKSSKSGKSSKSSTGGRRDPEEGEKAVAGRIVMKDPKESVLKANDEDDFESKSDKHVEKVDKEAEIENEDESDTPHEETEDERKAHAELNDILKKSPIIIFSKTYCPYSRRAKHILLEKYKITPSPYVVELDIHPLGKQLQSYLGGITGRKTVPNILVRAKSIGGGDDVQELDEKGKLKDTLRRMGGKQVQVEMVLSEAERDAMRKRDAEVAEKNRRRHFWS</sequence>
<dbReference type="InterPro" id="IPR036249">
    <property type="entry name" value="Thioredoxin-like_sf"/>
</dbReference>
<dbReference type="GO" id="GO:0004362">
    <property type="term" value="F:glutathione-disulfide reductase (NADPH) activity"/>
    <property type="evidence" value="ECO:0007669"/>
    <property type="project" value="UniProtKB-ARBA"/>
</dbReference>
<dbReference type="NCBIfam" id="TIGR02180">
    <property type="entry name" value="GRX_euk"/>
    <property type="match status" value="1"/>
</dbReference>
<feature type="compositionally biased region" description="Basic and acidic residues" evidence="2">
    <location>
        <begin position="74"/>
        <end position="107"/>
    </location>
</feature>
<dbReference type="PROSITE" id="PS51354">
    <property type="entry name" value="GLUTAREDOXIN_2"/>
    <property type="match status" value="1"/>
</dbReference>
<dbReference type="HOGENOM" id="CLU_026126_0_0_1"/>
<dbReference type="CDD" id="cd03419">
    <property type="entry name" value="GRX_GRXh_1_2_like"/>
    <property type="match status" value="1"/>
</dbReference>
<gene>
    <name evidence="5" type="ORF">PV09_07176</name>
</gene>
<evidence type="ECO:0000256" key="2">
    <source>
        <dbReference type="SAM" id="MobiDB-lite"/>
    </source>
</evidence>
<keyword evidence="6" id="KW-1185">Reference proteome</keyword>
<dbReference type="RefSeq" id="XP_016211281.1">
    <property type="nucleotide sequence ID" value="XM_016360909.1"/>
</dbReference>
<dbReference type="VEuPathDB" id="FungiDB:PV09_07176"/>
<feature type="compositionally biased region" description="Low complexity" evidence="2">
    <location>
        <begin position="117"/>
        <end position="133"/>
    </location>
</feature>
<keyword evidence="3" id="KW-0732">Signal</keyword>
<dbReference type="PANTHER" id="PTHR45694">
    <property type="entry name" value="GLUTAREDOXIN 2"/>
    <property type="match status" value="1"/>
</dbReference>
<dbReference type="STRING" id="253628.A0A0D1YKN9"/>
<feature type="region of interest" description="Disordered" evidence="2">
    <location>
        <begin position="74"/>
        <end position="204"/>
    </location>
</feature>
<dbReference type="InterPro" id="IPR011899">
    <property type="entry name" value="Glutaredoxin_euk/vir"/>
</dbReference>
<evidence type="ECO:0000256" key="3">
    <source>
        <dbReference type="SAM" id="SignalP"/>
    </source>
</evidence>
<proteinExistence type="inferred from homology"/>
<protein>
    <submittedName>
        <fullName evidence="5">Glutaredoxin</fullName>
    </submittedName>
</protein>
<dbReference type="Gene3D" id="3.40.30.10">
    <property type="entry name" value="Glutaredoxin"/>
    <property type="match status" value="1"/>
</dbReference>
<dbReference type="PANTHER" id="PTHR45694:SF5">
    <property type="entry name" value="GLUTAREDOXIN 2"/>
    <property type="match status" value="1"/>
</dbReference>
<dbReference type="GO" id="GO:0005796">
    <property type="term" value="C:Golgi lumen"/>
    <property type="evidence" value="ECO:0007669"/>
    <property type="project" value="TreeGrafter"/>
</dbReference>
<comment type="similarity">
    <text evidence="1">Belongs to the glutaredoxin family. Monothiol subfamily.</text>
</comment>
<reference evidence="5 6" key="1">
    <citation type="submission" date="2015-01" db="EMBL/GenBank/DDBJ databases">
        <title>The Genome Sequence of Ochroconis gallopava CBS43764.</title>
        <authorList>
            <consortium name="The Broad Institute Genomics Platform"/>
            <person name="Cuomo C."/>
            <person name="de Hoog S."/>
            <person name="Gorbushina A."/>
            <person name="Stielow B."/>
            <person name="Teixiera M."/>
            <person name="Abouelleil A."/>
            <person name="Chapman S.B."/>
            <person name="Priest M."/>
            <person name="Young S.K."/>
            <person name="Wortman J."/>
            <person name="Nusbaum C."/>
            <person name="Birren B."/>
        </authorList>
    </citation>
    <scope>NUCLEOTIDE SEQUENCE [LARGE SCALE GENOMIC DNA]</scope>
    <source>
        <strain evidence="5 6">CBS 43764</strain>
    </source>
</reference>
<name>A0A0D1YKN9_9PEZI</name>
<dbReference type="SUPFAM" id="SSF52833">
    <property type="entry name" value="Thioredoxin-like"/>
    <property type="match status" value="1"/>
</dbReference>
<dbReference type="EMBL" id="KN847555">
    <property type="protein sequence ID" value="KIW01412.1"/>
    <property type="molecule type" value="Genomic_DNA"/>
</dbReference>
<dbReference type="OrthoDB" id="423313at2759"/>
<dbReference type="GO" id="GO:0005801">
    <property type="term" value="C:cis-Golgi network"/>
    <property type="evidence" value="ECO:0007669"/>
    <property type="project" value="UniProtKB-ARBA"/>
</dbReference>
<dbReference type="InterPro" id="IPR002109">
    <property type="entry name" value="Glutaredoxin"/>
</dbReference>
<dbReference type="GO" id="GO:0000324">
    <property type="term" value="C:fungal-type vacuole"/>
    <property type="evidence" value="ECO:0007669"/>
    <property type="project" value="TreeGrafter"/>
</dbReference>
<feature type="compositionally biased region" description="Basic and acidic residues" evidence="2">
    <location>
        <begin position="193"/>
        <end position="204"/>
    </location>
</feature>
<evidence type="ECO:0000259" key="4">
    <source>
        <dbReference type="Pfam" id="PF00462"/>
    </source>
</evidence>
<evidence type="ECO:0000313" key="5">
    <source>
        <dbReference type="EMBL" id="KIW01412.1"/>
    </source>
</evidence>
<dbReference type="InParanoid" id="A0A0D1YKN9"/>
<dbReference type="GO" id="GO:0034599">
    <property type="term" value="P:cellular response to oxidative stress"/>
    <property type="evidence" value="ECO:0007669"/>
    <property type="project" value="TreeGrafter"/>
</dbReference>
<dbReference type="PRINTS" id="PR00160">
    <property type="entry name" value="GLUTAREDOXIN"/>
</dbReference>
<dbReference type="GeneID" id="27315149"/>
<feature type="compositionally biased region" description="Basic and acidic residues" evidence="2">
    <location>
        <begin position="136"/>
        <end position="185"/>
    </location>
</feature>
<dbReference type="Pfam" id="PF00462">
    <property type="entry name" value="Glutaredoxin"/>
    <property type="match status" value="1"/>
</dbReference>
<evidence type="ECO:0000256" key="1">
    <source>
        <dbReference type="ARBA" id="ARBA00009630"/>
    </source>
</evidence>
<dbReference type="Proteomes" id="UP000053259">
    <property type="component" value="Unassembled WGS sequence"/>
</dbReference>
<accession>A0A0D1YKN9</accession>
<feature type="chain" id="PRO_5002237044" evidence="3">
    <location>
        <begin position="30"/>
        <end position="342"/>
    </location>
</feature>
<dbReference type="AlphaFoldDB" id="A0A0D1YKN9"/>
<evidence type="ECO:0000313" key="6">
    <source>
        <dbReference type="Proteomes" id="UP000053259"/>
    </source>
</evidence>
<organism evidence="5 6">
    <name type="scientific">Verruconis gallopava</name>
    <dbReference type="NCBI Taxonomy" id="253628"/>
    <lineage>
        <taxon>Eukaryota</taxon>
        <taxon>Fungi</taxon>
        <taxon>Dikarya</taxon>
        <taxon>Ascomycota</taxon>
        <taxon>Pezizomycotina</taxon>
        <taxon>Dothideomycetes</taxon>
        <taxon>Pleosporomycetidae</taxon>
        <taxon>Venturiales</taxon>
        <taxon>Sympoventuriaceae</taxon>
        <taxon>Verruconis</taxon>
    </lineage>
</organism>
<dbReference type="FunFam" id="3.40.30.10:FF:000093">
    <property type="entry name" value="Glutaredoxin 2"/>
    <property type="match status" value="1"/>
</dbReference>